<dbReference type="Proteomes" id="UP000323567">
    <property type="component" value="Unassembled WGS sequence"/>
</dbReference>
<accession>A0A5B3G8C3</accession>
<organism evidence="2 3">
    <name type="scientific">Alistipes shahii</name>
    <dbReference type="NCBI Taxonomy" id="328814"/>
    <lineage>
        <taxon>Bacteria</taxon>
        <taxon>Pseudomonadati</taxon>
        <taxon>Bacteroidota</taxon>
        <taxon>Bacteroidia</taxon>
        <taxon>Bacteroidales</taxon>
        <taxon>Rikenellaceae</taxon>
        <taxon>Alistipes</taxon>
    </lineage>
</organism>
<dbReference type="RefSeq" id="WP_149887415.1">
    <property type="nucleotide sequence ID" value="NZ_DBEWHZ010000148.1"/>
</dbReference>
<evidence type="ECO:0000313" key="3">
    <source>
        <dbReference type="Proteomes" id="UP000323567"/>
    </source>
</evidence>
<proteinExistence type="predicted"/>
<comment type="caution">
    <text evidence="2">The sequence shown here is derived from an EMBL/GenBank/DDBJ whole genome shotgun (WGS) entry which is preliminary data.</text>
</comment>
<feature type="region of interest" description="Disordered" evidence="1">
    <location>
        <begin position="1"/>
        <end position="22"/>
    </location>
</feature>
<gene>
    <name evidence="2" type="ORF">F2Y13_08900</name>
</gene>
<dbReference type="AlphaFoldDB" id="A0A5B3G8C3"/>
<evidence type="ECO:0000313" key="2">
    <source>
        <dbReference type="EMBL" id="KAA2369893.1"/>
    </source>
</evidence>
<protein>
    <submittedName>
        <fullName evidence="2">Uncharacterized protein</fullName>
    </submittedName>
</protein>
<reference evidence="2 3" key="1">
    <citation type="journal article" date="2019" name="Nat. Med.">
        <title>A library of human gut bacterial isolates paired with longitudinal multiomics data enables mechanistic microbiome research.</title>
        <authorList>
            <person name="Poyet M."/>
            <person name="Groussin M."/>
            <person name="Gibbons S.M."/>
            <person name="Avila-Pacheco J."/>
            <person name="Jiang X."/>
            <person name="Kearney S.M."/>
            <person name="Perrotta A.R."/>
            <person name="Berdy B."/>
            <person name="Zhao S."/>
            <person name="Lieberman T.D."/>
            <person name="Swanson P.K."/>
            <person name="Smith M."/>
            <person name="Roesemann S."/>
            <person name="Alexander J.E."/>
            <person name="Rich S.A."/>
            <person name="Livny J."/>
            <person name="Vlamakis H."/>
            <person name="Clish C."/>
            <person name="Bullock K."/>
            <person name="Deik A."/>
            <person name="Scott J."/>
            <person name="Pierce K.A."/>
            <person name="Xavier R.J."/>
            <person name="Alm E.J."/>
        </authorList>
    </citation>
    <scope>NUCLEOTIDE SEQUENCE [LARGE SCALE GENOMIC DNA]</scope>
    <source>
        <strain evidence="2 3">BIOML-A2</strain>
    </source>
</reference>
<evidence type="ECO:0000256" key="1">
    <source>
        <dbReference type="SAM" id="MobiDB-lite"/>
    </source>
</evidence>
<dbReference type="EMBL" id="VVXK01000011">
    <property type="protein sequence ID" value="KAA2369893.1"/>
    <property type="molecule type" value="Genomic_DNA"/>
</dbReference>
<sequence>MAKNIDILTDPATGDLRPDTRRNSQGVYAEGLQVGEATAQNQAAILQMMKGESKEYPTLGVGITNIANDHETAGWVREITEQLKADGMRVNEVEINLTNNKLIVDADYDTK</sequence>
<name>A0A5B3G8C3_9BACT</name>